<dbReference type="InterPro" id="IPR000595">
    <property type="entry name" value="cNMP-bd_dom"/>
</dbReference>
<evidence type="ECO:0000256" key="2">
    <source>
        <dbReference type="SAM" id="MobiDB-lite"/>
    </source>
</evidence>
<dbReference type="CDD" id="cd12086">
    <property type="entry name" value="DD_cGKI-beta"/>
    <property type="match status" value="1"/>
</dbReference>
<feature type="non-terminal residue" evidence="4">
    <location>
        <position position="204"/>
    </location>
</feature>
<dbReference type="CDD" id="cd00038">
    <property type="entry name" value="CAP_ED"/>
    <property type="match status" value="1"/>
</dbReference>
<accession>U4U839</accession>
<dbReference type="STRING" id="77166.U4U839"/>
<evidence type="ECO:0000259" key="3">
    <source>
        <dbReference type="PROSITE" id="PS50042"/>
    </source>
</evidence>
<reference evidence="4 5" key="1">
    <citation type="journal article" date="2013" name="Genome Biol.">
        <title>Draft genome of the mountain pine beetle, Dendroctonus ponderosae Hopkins, a major forest pest.</title>
        <authorList>
            <person name="Keeling C.I."/>
            <person name="Yuen M.M."/>
            <person name="Liao N.Y."/>
            <person name="Docking T.R."/>
            <person name="Chan S.K."/>
            <person name="Taylor G.A."/>
            <person name="Palmquist D.L."/>
            <person name="Jackman S.D."/>
            <person name="Nguyen A."/>
            <person name="Li M."/>
            <person name="Henderson H."/>
            <person name="Janes J.K."/>
            <person name="Zhao Y."/>
            <person name="Pandoh P."/>
            <person name="Moore R."/>
            <person name="Sperling F.A."/>
            <person name="Huber D.P."/>
            <person name="Birol I."/>
            <person name="Jones S.J."/>
            <person name="Bohlmann J."/>
        </authorList>
    </citation>
    <scope>NUCLEOTIDE SEQUENCE</scope>
</reference>
<protein>
    <recommendedName>
        <fullName evidence="3">Cyclic nucleotide-binding domain-containing protein</fullName>
    </recommendedName>
</protein>
<dbReference type="SUPFAM" id="SSF51206">
    <property type="entry name" value="cAMP-binding domain-like"/>
    <property type="match status" value="1"/>
</dbReference>
<feature type="region of interest" description="Disordered" evidence="2">
    <location>
        <begin position="104"/>
        <end position="127"/>
    </location>
</feature>
<evidence type="ECO:0000313" key="4">
    <source>
        <dbReference type="EMBL" id="ERL88498.1"/>
    </source>
</evidence>
<dbReference type="Proteomes" id="UP000030742">
    <property type="component" value="Unassembled WGS sequence"/>
</dbReference>
<organism evidence="4 5">
    <name type="scientific">Dendroctonus ponderosae</name>
    <name type="common">Mountain pine beetle</name>
    <dbReference type="NCBI Taxonomy" id="77166"/>
    <lineage>
        <taxon>Eukaryota</taxon>
        <taxon>Metazoa</taxon>
        <taxon>Ecdysozoa</taxon>
        <taxon>Arthropoda</taxon>
        <taxon>Hexapoda</taxon>
        <taxon>Insecta</taxon>
        <taxon>Pterygota</taxon>
        <taxon>Neoptera</taxon>
        <taxon>Endopterygota</taxon>
        <taxon>Coleoptera</taxon>
        <taxon>Polyphaga</taxon>
        <taxon>Cucujiformia</taxon>
        <taxon>Curculionidae</taxon>
        <taxon>Scolytinae</taxon>
        <taxon>Dendroctonus</taxon>
    </lineage>
</organism>
<feature type="coiled-coil region" evidence="1">
    <location>
        <begin position="32"/>
        <end position="73"/>
    </location>
</feature>
<gene>
    <name evidence="4" type="ORF">D910_05884</name>
</gene>
<keyword evidence="1" id="KW-0175">Coiled coil</keyword>
<dbReference type="AlphaFoldDB" id="U4U839"/>
<dbReference type="EMBL" id="KB632064">
    <property type="protein sequence ID" value="ERL88498.1"/>
    <property type="molecule type" value="Genomic_DNA"/>
</dbReference>
<sequence>MSCYSFVNKLIHRNKKMSPHEMEIINHYKVLLDEKNKELVRKDETIAQLERKLEDKELMIKYLQNEIDKFRQVVAPITQRIITKQINLGSDIWCLNGKKHGVVQTQNKQAEEPPQTPEPSRVKREGISAEPLNLSKSDLQIRKIPKKTCSRELIKAAILDNDFMKNLELTQIREIVDCMYPEEYKAGSLIICEGDVGSIVYVLE</sequence>
<feature type="domain" description="Cyclic nucleotide-binding" evidence="3">
    <location>
        <begin position="163"/>
        <end position="204"/>
    </location>
</feature>
<dbReference type="Gene3D" id="2.60.120.10">
    <property type="entry name" value="Jelly Rolls"/>
    <property type="match status" value="1"/>
</dbReference>
<evidence type="ECO:0000313" key="5">
    <source>
        <dbReference type="Proteomes" id="UP000030742"/>
    </source>
</evidence>
<dbReference type="Gene3D" id="1.20.5.170">
    <property type="match status" value="1"/>
</dbReference>
<dbReference type="PROSITE" id="PS50042">
    <property type="entry name" value="CNMP_BINDING_3"/>
    <property type="match status" value="1"/>
</dbReference>
<dbReference type="InterPro" id="IPR018490">
    <property type="entry name" value="cNMP-bd_dom_sf"/>
</dbReference>
<name>U4U839_DENPD</name>
<proteinExistence type="predicted"/>
<dbReference type="InterPro" id="IPR014710">
    <property type="entry name" value="RmlC-like_jellyroll"/>
</dbReference>
<evidence type="ECO:0000256" key="1">
    <source>
        <dbReference type="SAM" id="Coils"/>
    </source>
</evidence>